<evidence type="ECO:0000259" key="2">
    <source>
        <dbReference type="SMART" id="SM00507"/>
    </source>
</evidence>
<feature type="region of interest" description="Disordered" evidence="1">
    <location>
        <begin position="126"/>
        <end position="186"/>
    </location>
</feature>
<dbReference type="PANTHER" id="PTHR33877:SF2">
    <property type="entry name" value="OS07G0170200 PROTEIN"/>
    <property type="match status" value="1"/>
</dbReference>
<dbReference type="Proteomes" id="UP000778578">
    <property type="component" value="Unassembled WGS sequence"/>
</dbReference>
<keyword evidence="3" id="KW-0378">Hydrolase</keyword>
<dbReference type="GO" id="GO:0004519">
    <property type="term" value="F:endonuclease activity"/>
    <property type="evidence" value="ECO:0007669"/>
    <property type="project" value="UniProtKB-KW"/>
</dbReference>
<feature type="compositionally biased region" description="Basic and acidic residues" evidence="1">
    <location>
        <begin position="128"/>
        <end position="140"/>
    </location>
</feature>
<proteinExistence type="predicted"/>
<dbReference type="RefSeq" id="WP_222968095.1">
    <property type="nucleotide sequence ID" value="NZ_JAINZZ010000059.1"/>
</dbReference>
<comment type="caution">
    <text evidence="3">The sequence shown here is derived from an EMBL/GenBank/DDBJ whole genome shotgun (WGS) entry which is preliminary data.</text>
</comment>
<dbReference type="InterPro" id="IPR002711">
    <property type="entry name" value="HNH"/>
</dbReference>
<name>A0ABS7QFN3_9ACTN</name>
<organism evidence="3 4">
    <name type="scientific">Actinacidiphila acidipaludis</name>
    <dbReference type="NCBI Taxonomy" id="2873382"/>
    <lineage>
        <taxon>Bacteria</taxon>
        <taxon>Bacillati</taxon>
        <taxon>Actinomycetota</taxon>
        <taxon>Actinomycetes</taxon>
        <taxon>Kitasatosporales</taxon>
        <taxon>Streptomycetaceae</taxon>
        <taxon>Actinacidiphila</taxon>
    </lineage>
</organism>
<evidence type="ECO:0000256" key="1">
    <source>
        <dbReference type="SAM" id="MobiDB-lite"/>
    </source>
</evidence>
<dbReference type="PANTHER" id="PTHR33877">
    <property type="entry name" value="SLL1193 PROTEIN"/>
    <property type="match status" value="1"/>
</dbReference>
<keyword evidence="4" id="KW-1185">Reference proteome</keyword>
<feature type="domain" description="HNH nuclease" evidence="2">
    <location>
        <begin position="17"/>
        <end position="71"/>
    </location>
</feature>
<dbReference type="CDD" id="cd00085">
    <property type="entry name" value="HNHc"/>
    <property type="match status" value="1"/>
</dbReference>
<dbReference type="EMBL" id="JAINZZ010000059">
    <property type="protein sequence ID" value="MBY8881976.1"/>
    <property type="molecule type" value="Genomic_DNA"/>
</dbReference>
<sequence>MSARHARSPLNGPRTRARKRGLAARDGSWCTYCGRLFADLRHATIDHVVPLSLYRTWRAEDTVLACLSCNDRKADRLPLLIALQLTTADASADREHIESGVHGAHESAFTVGVWLRLARLASAAESADQAHDQSRSELHGHRPPVARSDPREHPTDRAFTGTVRALAVRTSRPDPTTRPEVLGEAA</sequence>
<evidence type="ECO:0000313" key="4">
    <source>
        <dbReference type="Proteomes" id="UP000778578"/>
    </source>
</evidence>
<keyword evidence="3" id="KW-0540">Nuclease</keyword>
<dbReference type="InterPro" id="IPR003615">
    <property type="entry name" value="HNH_nuc"/>
</dbReference>
<accession>A0ABS7QFN3</accession>
<gene>
    <name evidence="3" type="ORF">K7862_30725</name>
</gene>
<dbReference type="Pfam" id="PF01844">
    <property type="entry name" value="HNH"/>
    <property type="match status" value="1"/>
</dbReference>
<reference evidence="3 4" key="1">
    <citation type="submission" date="2021-08" db="EMBL/GenBank/DDBJ databases">
        <title>WGS of actinomycetes from Thailand.</title>
        <authorList>
            <person name="Thawai C."/>
        </authorList>
    </citation>
    <scope>NUCLEOTIDE SEQUENCE [LARGE SCALE GENOMIC DNA]</scope>
    <source>
        <strain evidence="3 4">PLK6-54</strain>
    </source>
</reference>
<dbReference type="Gene3D" id="1.10.30.50">
    <property type="match status" value="1"/>
</dbReference>
<evidence type="ECO:0000313" key="3">
    <source>
        <dbReference type="EMBL" id="MBY8881976.1"/>
    </source>
</evidence>
<dbReference type="InterPro" id="IPR052892">
    <property type="entry name" value="NA-targeting_endonuclease"/>
</dbReference>
<protein>
    <submittedName>
        <fullName evidence="3">HNH endonuclease</fullName>
    </submittedName>
</protein>
<dbReference type="SMART" id="SM00507">
    <property type="entry name" value="HNHc"/>
    <property type="match status" value="1"/>
</dbReference>
<keyword evidence="3" id="KW-0255">Endonuclease</keyword>